<feature type="signal peptide" evidence="1">
    <location>
        <begin position="1"/>
        <end position="19"/>
    </location>
</feature>
<comment type="caution">
    <text evidence="2">The sequence shown here is derived from an EMBL/GenBank/DDBJ whole genome shotgun (WGS) entry which is preliminary data.</text>
</comment>
<evidence type="ECO:0000313" key="2">
    <source>
        <dbReference type="EMBL" id="KAG7385565.1"/>
    </source>
</evidence>
<name>A0A8T1VW75_9STRA</name>
<evidence type="ECO:0000256" key="1">
    <source>
        <dbReference type="SAM" id="SignalP"/>
    </source>
</evidence>
<dbReference type="OrthoDB" id="91657at2759"/>
<proteinExistence type="predicted"/>
<accession>A0A8T1VW75</accession>
<keyword evidence="1" id="KW-0732">Signal</keyword>
<reference evidence="2" key="1">
    <citation type="submission" date="2021-02" db="EMBL/GenBank/DDBJ databases">
        <authorList>
            <person name="Palmer J.M."/>
        </authorList>
    </citation>
    <scope>NUCLEOTIDE SEQUENCE</scope>
    <source>
        <strain evidence="2">SCRP23</strain>
    </source>
</reference>
<protein>
    <submittedName>
        <fullName evidence="2">Uncharacterized protein</fullName>
    </submittedName>
</protein>
<dbReference type="Proteomes" id="UP000693981">
    <property type="component" value="Unassembled WGS sequence"/>
</dbReference>
<dbReference type="EMBL" id="JAGDFL010000546">
    <property type="protein sequence ID" value="KAG7385565.1"/>
    <property type="molecule type" value="Genomic_DNA"/>
</dbReference>
<evidence type="ECO:0000313" key="3">
    <source>
        <dbReference type="Proteomes" id="UP000693981"/>
    </source>
</evidence>
<gene>
    <name evidence="2" type="ORF">PHYBOEH_008995</name>
</gene>
<sequence length="155" mass="17294">MIKTIAAVAVLVFASPVHANRADMTFYTKPNFGGHPIVITIPETQLCMNLDPCVTLPMSAKWKNLPTRGEARVAFYSDAGCSGSGKDYAIAAQDTGDFPANFENLRYDGKISSMMIWESSFWYNRIEDYPCIIRWQLKGKNTTESCHAMLSGIRQ</sequence>
<organism evidence="2 3">
    <name type="scientific">Phytophthora boehmeriae</name>
    <dbReference type="NCBI Taxonomy" id="109152"/>
    <lineage>
        <taxon>Eukaryota</taxon>
        <taxon>Sar</taxon>
        <taxon>Stramenopiles</taxon>
        <taxon>Oomycota</taxon>
        <taxon>Peronosporomycetes</taxon>
        <taxon>Peronosporales</taxon>
        <taxon>Peronosporaceae</taxon>
        <taxon>Phytophthora</taxon>
    </lineage>
</organism>
<feature type="chain" id="PRO_5035877669" evidence="1">
    <location>
        <begin position="20"/>
        <end position="155"/>
    </location>
</feature>
<keyword evidence="3" id="KW-1185">Reference proteome</keyword>
<dbReference type="AlphaFoldDB" id="A0A8T1VW75"/>